<dbReference type="KEGG" id="rvi:RVIR1_05480"/>
<evidence type="ECO:0000256" key="6">
    <source>
        <dbReference type="PIRNR" id="PIRNR005651"/>
    </source>
</evidence>
<dbReference type="CDD" id="cd03405">
    <property type="entry name" value="SPFH_HflC"/>
    <property type="match status" value="1"/>
</dbReference>
<dbReference type="PANTHER" id="PTHR42911">
    <property type="entry name" value="MODULATOR OF FTSH PROTEASE HFLC"/>
    <property type="match status" value="1"/>
</dbReference>
<organism evidence="8 9">
    <name type="scientific">Candidatus Rickettsiella viridis</name>
    <dbReference type="NCBI Taxonomy" id="676208"/>
    <lineage>
        <taxon>Bacteria</taxon>
        <taxon>Pseudomonadati</taxon>
        <taxon>Pseudomonadota</taxon>
        <taxon>Gammaproteobacteria</taxon>
        <taxon>Legionellales</taxon>
        <taxon>Coxiellaceae</taxon>
        <taxon>Rickettsiella</taxon>
    </lineage>
</organism>
<dbReference type="InterPro" id="IPR010200">
    <property type="entry name" value="HflC"/>
</dbReference>
<dbReference type="Gene3D" id="3.30.479.30">
    <property type="entry name" value="Band 7 domain"/>
    <property type="match status" value="1"/>
</dbReference>
<dbReference type="InterPro" id="IPR001107">
    <property type="entry name" value="Band_7"/>
</dbReference>
<gene>
    <name evidence="8" type="primary">hflC</name>
    <name evidence="8" type="ORF">RVIR1_05480</name>
</gene>
<keyword evidence="4" id="KW-1133">Transmembrane helix</keyword>
<evidence type="ECO:0000256" key="1">
    <source>
        <dbReference type="ARBA" id="ARBA00004167"/>
    </source>
</evidence>
<keyword evidence="3" id="KW-0812">Transmembrane</keyword>
<name>A0A2Z5UVK0_9COXI</name>
<comment type="subcellular location">
    <subcellularLocation>
        <location evidence="1">Membrane</location>
        <topology evidence="1">Single-pass membrane protein</topology>
    </subcellularLocation>
</comment>
<comment type="function">
    <text evidence="6">HflC and HflK could regulate a protease.</text>
</comment>
<dbReference type="InterPro" id="IPR036013">
    <property type="entry name" value="Band_7/SPFH_dom_sf"/>
</dbReference>
<evidence type="ECO:0000313" key="9">
    <source>
        <dbReference type="Proteomes" id="UP000282483"/>
    </source>
</evidence>
<dbReference type="OrthoDB" id="9812991at2"/>
<dbReference type="SMART" id="SM00244">
    <property type="entry name" value="PHB"/>
    <property type="match status" value="1"/>
</dbReference>
<dbReference type="EMBL" id="AP018005">
    <property type="protein sequence ID" value="BBB15051.1"/>
    <property type="molecule type" value="Genomic_DNA"/>
</dbReference>
<evidence type="ECO:0000259" key="7">
    <source>
        <dbReference type="SMART" id="SM00244"/>
    </source>
</evidence>
<evidence type="ECO:0000256" key="3">
    <source>
        <dbReference type="ARBA" id="ARBA00022692"/>
    </source>
</evidence>
<dbReference type="RefSeq" id="WP_126322545.1">
    <property type="nucleotide sequence ID" value="NZ_AP018005.1"/>
</dbReference>
<sequence length="294" mass="33016">MSLTKNKTILILGFLIATLFLSYQSIYTVAEGHTALLEKGNTAISQAEPGLHFTLPFFVRPEQIDLRIRSISFTKSNLLTADGHPLLIDYYTKWKIIDPVLYYQQTHNDSQQTQQRLTQIINTLLQNECARNTLNTMISSPNASTEVIQAQANQQLKTLGISLVDIGFKSIDFPTEANNTLLEKRRLEQAQIALEQRAMGKANAENIRLKADNEAALELAKATEEAALIRGQGDAEAAKIYTAAYQQNPQFATFYLNLEAYKKGFTQSSTNNNFLVLNTKASFFNDKEKLRLKS</sequence>
<dbReference type="PANTHER" id="PTHR42911:SF1">
    <property type="entry name" value="MODULATOR OF FTSH PROTEASE HFLC"/>
    <property type="match status" value="1"/>
</dbReference>
<dbReference type="GO" id="GO:0016020">
    <property type="term" value="C:membrane"/>
    <property type="evidence" value="ECO:0007669"/>
    <property type="project" value="UniProtKB-SubCell"/>
</dbReference>
<feature type="domain" description="Band 7" evidence="7">
    <location>
        <begin position="24"/>
        <end position="191"/>
    </location>
</feature>
<dbReference type="PIRSF" id="PIRSF005651">
    <property type="entry name" value="HflC"/>
    <property type="match status" value="1"/>
</dbReference>
<accession>A0A2Z5UVK0</accession>
<evidence type="ECO:0000256" key="4">
    <source>
        <dbReference type="ARBA" id="ARBA00022989"/>
    </source>
</evidence>
<keyword evidence="9" id="KW-1185">Reference proteome</keyword>
<dbReference type="Pfam" id="PF01145">
    <property type="entry name" value="Band_7"/>
    <property type="match status" value="1"/>
</dbReference>
<comment type="similarity">
    <text evidence="2 6">Belongs to the band 7/mec-2 family. HflC subfamily.</text>
</comment>
<protein>
    <recommendedName>
        <fullName evidence="6">Protein HflC</fullName>
    </recommendedName>
</protein>
<dbReference type="SUPFAM" id="SSF117892">
    <property type="entry name" value="Band 7/SPFH domain"/>
    <property type="match status" value="1"/>
</dbReference>
<evidence type="ECO:0000313" key="8">
    <source>
        <dbReference type="EMBL" id="BBB15051.1"/>
    </source>
</evidence>
<reference evidence="8 9" key="1">
    <citation type="submission" date="2017-03" db="EMBL/GenBank/DDBJ databases">
        <title>The genome sequence of Candidatus Rickettsiella viridis.</title>
        <authorList>
            <person name="Nikoh N."/>
            <person name="Tsuchida T."/>
            <person name="Yamaguchi K."/>
            <person name="Maeda T."/>
            <person name="Shigenobu S."/>
            <person name="Fukatsu T."/>
        </authorList>
    </citation>
    <scope>NUCLEOTIDE SEQUENCE [LARGE SCALE GENOMIC DNA]</scope>
    <source>
        <strain evidence="8 9">Ap-RA04</strain>
    </source>
</reference>
<proteinExistence type="inferred from homology"/>
<dbReference type="Proteomes" id="UP000282483">
    <property type="component" value="Chromosome"/>
</dbReference>
<keyword evidence="5" id="KW-0472">Membrane</keyword>
<evidence type="ECO:0000256" key="2">
    <source>
        <dbReference type="ARBA" id="ARBA00007862"/>
    </source>
</evidence>
<dbReference type="AlphaFoldDB" id="A0A2Z5UVK0"/>
<evidence type="ECO:0000256" key="5">
    <source>
        <dbReference type="ARBA" id="ARBA00023136"/>
    </source>
</evidence>